<keyword evidence="3" id="KW-1185">Reference proteome</keyword>
<dbReference type="InterPro" id="IPR002716">
    <property type="entry name" value="PIN_dom"/>
</dbReference>
<dbReference type="Pfam" id="PF01850">
    <property type="entry name" value="PIN"/>
    <property type="match status" value="1"/>
</dbReference>
<gene>
    <name evidence="2" type="ORF">SFMTTN_0066</name>
</gene>
<organism evidence="2 3">
    <name type="scientific">Sulfuriferula multivorans</name>
    <dbReference type="NCBI Taxonomy" id="1559896"/>
    <lineage>
        <taxon>Bacteria</taxon>
        <taxon>Pseudomonadati</taxon>
        <taxon>Pseudomonadota</taxon>
        <taxon>Betaproteobacteria</taxon>
        <taxon>Nitrosomonadales</taxon>
        <taxon>Sulfuricellaceae</taxon>
        <taxon>Sulfuriferula</taxon>
    </lineage>
</organism>
<dbReference type="EMBL" id="BGOW01000001">
    <property type="protein sequence ID" value="GBL44271.1"/>
    <property type="molecule type" value="Genomic_DNA"/>
</dbReference>
<comment type="caution">
    <text evidence="2">The sequence shown here is derived from an EMBL/GenBank/DDBJ whole genome shotgun (WGS) entry which is preliminary data.</text>
</comment>
<dbReference type="Gene3D" id="3.40.50.1010">
    <property type="entry name" value="5'-nuclease"/>
    <property type="match status" value="1"/>
</dbReference>
<protein>
    <submittedName>
        <fullName evidence="2">PilT protein domain protein</fullName>
    </submittedName>
</protein>
<dbReference type="Proteomes" id="UP000286806">
    <property type="component" value="Unassembled WGS sequence"/>
</dbReference>
<sequence length="130" mass="14037">MIAIDTNVLVRLLTGDDAAQTRRAAALFEQGNIYIGKTVLLETEWVLRFSYGLGSPAIITALKNVLGLPQVTAEDNLAIADALTLFEGGMDFGDALHLASSKEATQFATFDGRLKKRADQNAPNHHVVLL</sequence>
<dbReference type="OrthoDB" id="32974at2"/>
<evidence type="ECO:0000313" key="2">
    <source>
        <dbReference type="EMBL" id="GBL44271.1"/>
    </source>
</evidence>
<evidence type="ECO:0000259" key="1">
    <source>
        <dbReference type="Pfam" id="PF01850"/>
    </source>
</evidence>
<dbReference type="SUPFAM" id="SSF88723">
    <property type="entry name" value="PIN domain-like"/>
    <property type="match status" value="1"/>
</dbReference>
<dbReference type="CDD" id="cd18683">
    <property type="entry name" value="PIN_VapC-like"/>
    <property type="match status" value="1"/>
</dbReference>
<evidence type="ECO:0000313" key="3">
    <source>
        <dbReference type="Proteomes" id="UP000286806"/>
    </source>
</evidence>
<dbReference type="AlphaFoldDB" id="A0A401J9I1"/>
<dbReference type="RefSeq" id="WP_124703119.1">
    <property type="nucleotide sequence ID" value="NZ_BGOW01000001.1"/>
</dbReference>
<dbReference type="PANTHER" id="PTHR39664">
    <property type="match status" value="1"/>
</dbReference>
<accession>A0A401J9I1</accession>
<reference evidence="2 3" key="1">
    <citation type="journal article" date="2019" name="Front. Microbiol.">
        <title>Genomes of Neutrophilic Sulfur-Oxidizing Chemolithoautotrophs Representing 9 Proteobacterial Species From 8 Genera.</title>
        <authorList>
            <person name="Watanabe T."/>
            <person name="Kojima H."/>
            <person name="Umezawa K."/>
            <person name="Hori C."/>
            <person name="Takasuka T.E."/>
            <person name="Kato Y."/>
            <person name="Fukui M."/>
        </authorList>
    </citation>
    <scope>NUCLEOTIDE SEQUENCE [LARGE SCALE GENOMIC DNA]</scope>
    <source>
        <strain evidence="2 3">TTN</strain>
    </source>
</reference>
<proteinExistence type="predicted"/>
<feature type="domain" description="PIN" evidence="1">
    <location>
        <begin position="3"/>
        <end position="118"/>
    </location>
</feature>
<name>A0A401J9I1_9PROT</name>
<dbReference type="InterPro" id="IPR029060">
    <property type="entry name" value="PIN-like_dom_sf"/>
</dbReference>
<dbReference type="PANTHER" id="PTHR39664:SF2">
    <property type="entry name" value="NUCLEIC ACID-BINDING PROTEIN, CONTAINING PIN DOMAIN-RELATED"/>
    <property type="match status" value="1"/>
</dbReference>